<protein>
    <submittedName>
        <fullName evidence="1">Uncharacterized protein</fullName>
    </submittedName>
</protein>
<dbReference type="OrthoDB" id="9445293at2759"/>
<accession>A0A9D4JPI2</accession>
<evidence type="ECO:0000313" key="1">
    <source>
        <dbReference type="EMBL" id="KAH3819785.1"/>
    </source>
</evidence>
<dbReference type="EMBL" id="JAIWYP010000005">
    <property type="protein sequence ID" value="KAH3819785.1"/>
    <property type="molecule type" value="Genomic_DNA"/>
</dbReference>
<dbReference type="Pfam" id="PF18750">
    <property type="entry name" value="SNAD4"/>
    <property type="match status" value="1"/>
</dbReference>
<comment type="caution">
    <text evidence="1">The sequence shown here is derived from an EMBL/GenBank/DDBJ whole genome shotgun (WGS) entry which is preliminary data.</text>
</comment>
<sequence>MREKLKTYHSYRYENFQNQHDEFKKNLHTERNRQPVGYFFLHVYLSYSPCGKCAGQLINFAREFHGQLDVKINISFSTFYKHNKPSIWAGLLGLSNNAKGELRNENRICMPILNGEESCEKFFQDIEVKGTVTLSKWRYMATTDERQEREAEDNKIFRMLEGSKQYVGKVPPGYCYKFFNDFDTHTHTPCPYGYKHQCLKCDNIHDLPYMCDKFV</sequence>
<organism evidence="1 2">
    <name type="scientific">Dreissena polymorpha</name>
    <name type="common">Zebra mussel</name>
    <name type="synonym">Mytilus polymorpha</name>
    <dbReference type="NCBI Taxonomy" id="45954"/>
    <lineage>
        <taxon>Eukaryota</taxon>
        <taxon>Metazoa</taxon>
        <taxon>Spiralia</taxon>
        <taxon>Lophotrochozoa</taxon>
        <taxon>Mollusca</taxon>
        <taxon>Bivalvia</taxon>
        <taxon>Autobranchia</taxon>
        <taxon>Heteroconchia</taxon>
        <taxon>Euheterodonta</taxon>
        <taxon>Imparidentia</taxon>
        <taxon>Neoheterodontei</taxon>
        <taxon>Myida</taxon>
        <taxon>Dreissenoidea</taxon>
        <taxon>Dreissenidae</taxon>
        <taxon>Dreissena</taxon>
    </lineage>
</organism>
<reference evidence="1" key="2">
    <citation type="submission" date="2020-11" db="EMBL/GenBank/DDBJ databases">
        <authorList>
            <person name="McCartney M.A."/>
            <person name="Auch B."/>
            <person name="Kono T."/>
            <person name="Mallez S."/>
            <person name="Becker A."/>
            <person name="Gohl D.M."/>
            <person name="Silverstein K.A.T."/>
            <person name="Koren S."/>
            <person name="Bechman K.B."/>
            <person name="Herman A."/>
            <person name="Abrahante J.E."/>
            <person name="Garbe J."/>
        </authorList>
    </citation>
    <scope>NUCLEOTIDE SEQUENCE</scope>
    <source>
        <strain evidence="1">Duluth1</strain>
        <tissue evidence="1">Whole animal</tissue>
    </source>
</reference>
<name>A0A9D4JPI2_DREPO</name>
<dbReference type="Proteomes" id="UP000828390">
    <property type="component" value="Unassembled WGS sequence"/>
</dbReference>
<dbReference type="Gene3D" id="3.40.140.10">
    <property type="entry name" value="Cytidine Deaminase, domain 2"/>
    <property type="match status" value="1"/>
</dbReference>
<gene>
    <name evidence="1" type="ORF">DPMN_121529</name>
</gene>
<proteinExistence type="predicted"/>
<keyword evidence="2" id="KW-1185">Reference proteome</keyword>
<evidence type="ECO:0000313" key="2">
    <source>
        <dbReference type="Proteomes" id="UP000828390"/>
    </source>
</evidence>
<dbReference type="AlphaFoldDB" id="A0A9D4JPI2"/>
<reference evidence="1" key="1">
    <citation type="journal article" date="2019" name="bioRxiv">
        <title>The Genome of the Zebra Mussel, Dreissena polymorpha: A Resource for Invasive Species Research.</title>
        <authorList>
            <person name="McCartney M.A."/>
            <person name="Auch B."/>
            <person name="Kono T."/>
            <person name="Mallez S."/>
            <person name="Zhang Y."/>
            <person name="Obille A."/>
            <person name="Becker A."/>
            <person name="Abrahante J.E."/>
            <person name="Garbe J."/>
            <person name="Badalamenti J.P."/>
            <person name="Herman A."/>
            <person name="Mangelson H."/>
            <person name="Liachko I."/>
            <person name="Sullivan S."/>
            <person name="Sone E.D."/>
            <person name="Koren S."/>
            <person name="Silverstein K.A.T."/>
            <person name="Beckman K.B."/>
            <person name="Gohl D.M."/>
        </authorList>
    </citation>
    <scope>NUCLEOTIDE SEQUENCE</scope>
    <source>
        <strain evidence="1">Duluth1</strain>
        <tissue evidence="1">Whole animal</tissue>
    </source>
</reference>